<evidence type="ECO:0000256" key="11">
    <source>
        <dbReference type="SAM" id="Phobius"/>
    </source>
</evidence>
<evidence type="ECO:0000259" key="13">
    <source>
        <dbReference type="Pfam" id="PF23256"/>
    </source>
</evidence>
<dbReference type="FunFam" id="1.20.1530.20:FF:000003">
    <property type="entry name" value="Cation/H(+) antiporter 15"/>
    <property type="match status" value="1"/>
</dbReference>
<keyword evidence="7 11" id="KW-1133">Transmembrane helix</keyword>
<evidence type="ECO:0000256" key="4">
    <source>
        <dbReference type="ARBA" id="ARBA00022538"/>
    </source>
</evidence>
<organism evidence="15 16">
    <name type="scientific">Salix viminalis</name>
    <name type="common">Common osier</name>
    <name type="synonym">Basket willow</name>
    <dbReference type="NCBI Taxonomy" id="40686"/>
    <lineage>
        <taxon>Eukaryota</taxon>
        <taxon>Viridiplantae</taxon>
        <taxon>Streptophyta</taxon>
        <taxon>Embryophyta</taxon>
        <taxon>Tracheophyta</taxon>
        <taxon>Spermatophyta</taxon>
        <taxon>Magnoliopsida</taxon>
        <taxon>eudicotyledons</taxon>
        <taxon>Gunneridae</taxon>
        <taxon>Pentapetalae</taxon>
        <taxon>rosids</taxon>
        <taxon>fabids</taxon>
        <taxon>Malpighiales</taxon>
        <taxon>Salicaceae</taxon>
        <taxon>Saliceae</taxon>
        <taxon>Salix</taxon>
    </lineage>
</organism>
<dbReference type="InterPro" id="IPR006153">
    <property type="entry name" value="Cation/H_exchanger_TM"/>
</dbReference>
<comment type="subcellular location">
    <subcellularLocation>
        <location evidence="1">Membrane</location>
        <topology evidence="1">Multi-pass membrane protein</topology>
    </subcellularLocation>
</comment>
<feature type="domain" description="Cation/H(+) antiporter C-terminal" evidence="14">
    <location>
        <begin position="698"/>
        <end position="852"/>
    </location>
</feature>
<feature type="transmembrane region" description="Helical" evidence="11">
    <location>
        <begin position="248"/>
        <end position="270"/>
    </location>
</feature>
<comment type="similarity">
    <text evidence="10">Belongs to the monovalent cation:proton antiporter 2 (CPA2) transporter (TC 2.A.37) family. CHX (TC 2.A.37.4) subfamily.</text>
</comment>
<proteinExistence type="inferred from homology"/>
<keyword evidence="9 11" id="KW-0472">Membrane</keyword>
<evidence type="ECO:0000256" key="5">
    <source>
        <dbReference type="ARBA" id="ARBA00022692"/>
    </source>
</evidence>
<dbReference type="GO" id="GO:0012505">
    <property type="term" value="C:endomembrane system"/>
    <property type="evidence" value="ECO:0007669"/>
    <property type="project" value="TreeGrafter"/>
</dbReference>
<evidence type="ECO:0000313" key="16">
    <source>
        <dbReference type="Proteomes" id="UP001151529"/>
    </source>
</evidence>
<evidence type="ECO:0000256" key="9">
    <source>
        <dbReference type="ARBA" id="ARBA00023136"/>
    </source>
</evidence>
<dbReference type="InterPro" id="IPR057290">
    <property type="entry name" value="CHX17_C"/>
</dbReference>
<accession>A0A9Q0TMP1</accession>
<dbReference type="GO" id="GO:0015297">
    <property type="term" value="F:antiporter activity"/>
    <property type="evidence" value="ECO:0007669"/>
    <property type="project" value="UniProtKB-KW"/>
</dbReference>
<dbReference type="OrthoDB" id="2687058at2759"/>
<evidence type="ECO:0000313" key="15">
    <source>
        <dbReference type="EMBL" id="KAJ6714393.1"/>
    </source>
</evidence>
<name>A0A9Q0TMP1_SALVM</name>
<keyword evidence="2" id="KW-0813">Transport</keyword>
<evidence type="ECO:0000256" key="7">
    <source>
        <dbReference type="ARBA" id="ARBA00022989"/>
    </source>
</evidence>
<evidence type="ECO:0000259" key="14">
    <source>
        <dbReference type="Pfam" id="PF23259"/>
    </source>
</evidence>
<protein>
    <submittedName>
        <fullName evidence="15">CATION/H + ANTIPORTER</fullName>
    </submittedName>
</protein>
<dbReference type="Pfam" id="PF00999">
    <property type="entry name" value="Na_H_Exchanger"/>
    <property type="match status" value="1"/>
</dbReference>
<dbReference type="InterPro" id="IPR050794">
    <property type="entry name" value="CPA2_transporter"/>
</dbReference>
<comment type="caution">
    <text evidence="15">The sequence shown here is derived from an EMBL/GenBank/DDBJ whole genome shotgun (WGS) entry which is preliminary data.</text>
</comment>
<keyword evidence="5 11" id="KW-0812">Transmembrane</keyword>
<dbReference type="GO" id="GO:1902600">
    <property type="term" value="P:proton transmembrane transport"/>
    <property type="evidence" value="ECO:0007669"/>
    <property type="project" value="InterPro"/>
</dbReference>
<keyword evidence="4" id="KW-0633">Potassium transport</keyword>
<dbReference type="Gene3D" id="1.20.1530.20">
    <property type="match status" value="1"/>
</dbReference>
<dbReference type="Proteomes" id="UP001151529">
    <property type="component" value="Chromosome 1"/>
</dbReference>
<dbReference type="GO" id="GO:0016020">
    <property type="term" value="C:membrane"/>
    <property type="evidence" value="ECO:0007669"/>
    <property type="project" value="UniProtKB-SubCell"/>
</dbReference>
<gene>
    <name evidence="15" type="ORF">OIU85_025947</name>
</gene>
<evidence type="ECO:0000256" key="6">
    <source>
        <dbReference type="ARBA" id="ARBA00022958"/>
    </source>
</evidence>
<sequence length="864" mass="92477">MVSSNATSGQACPSIKPTSNGVFQGDNPLDFALPLAILQICLVIVVTRGLAFLLRPLRQPRVIAEIIINSQVAMNSSFVNTESKDNSWICYCVVHSETGFDFAKDDGVCGSTSTFQCLDSGILILLILLCGYVWIKPKFDDHGSAHSFAEQIQQGGILLGPSALGRSTGYLNTVFPKRSLTVLDTLANIGLIFFLFLAGLELDPKALAQTGKKALAIAVAGISLPFAMGIGTSFILRLTISKDVNGAAFLVFMGVALSITAFPVLARILAELKLLTTDVGRMAMSAAAVNDVAAWILLALAISLSGSNTSPIVSFWVFLSGCIFVICSILILPPIFKWMTKRCHEGEPVDEMHVCAALAAVLAAGFVTDAIGIHAMFGAFVIGILVPKEGPFAGALVEKVEDIVSGLFLPLYFVSSGLKTNVATIQGLQSWGLLVLVIFTACFGKIVGTFVVSISCKVPFRESLAMAFLMNTKGLVELIVLNIGKDRKVLNDETFSIMVLMALFTTFITTPLVTAVYKPARGVKMDGYKRRTIERKSSNAELRILACFHGSRNISSIINLLEVSRGVEKAGGLCVYALHLMELSERTSAILMVHKARRNGLPFWNRGQWSGSNLVVVAFDAFQQLSRVSVRPMTSISSMADMHEDICTTAERKRAAMIILPFHKQQRRVLGDAPCSVGILVDRGLGGTTQVSASNVSYDITVLFFGGHDDREALAYGARMAEHPGVSLKVIRFLVKPEAGGEISGADIGDSSSTVLGSLDEDFISEFKQKISRDDSVKFEEKSVGNAAETIDAIHEVHHCNLFLVGRLPDGEVASALSSSSSDSPELGPVGGLLASSDIPTAASVLVVQQYNSQVSLDSASQIG</sequence>
<keyword evidence="16" id="KW-1185">Reference proteome</keyword>
<evidence type="ECO:0000259" key="12">
    <source>
        <dbReference type="Pfam" id="PF00999"/>
    </source>
</evidence>
<feature type="domain" description="Cation/H(+) antiporter central" evidence="13">
    <location>
        <begin position="573"/>
        <end position="695"/>
    </location>
</feature>
<feature type="transmembrane region" description="Helical" evidence="11">
    <location>
        <begin position="464"/>
        <end position="483"/>
    </location>
</feature>
<evidence type="ECO:0000256" key="3">
    <source>
        <dbReference type="ARBA" id="ARBA00022449"/>
    </source>
</evidence>
<dbReference type="PANTHER" id="PTHR32468:SF34">
    <property type="entry name" value="CATION_H(+) ANTIPORTER 18"/>
    <property type="match status" value="1"/>
</dbReference>
<dbReference type="GO" id="GO:0006813">
    <property type="term" value="P:potassium ion transport"/>
    <property type="evidence" value="ECO:0007669"/>
    <property type="project" value="UniProtKB-KW"/>
</dbReference>
<feature type="transmembrane region" description="Helical" evidence="11">
    <location>
        <begin position="31"/>
        <end position="54"/>
    </location>
</feature>
<reference evidence="15" key="2">
    <citation type="journal article" date="2023" name="Int. J. Mol. Sci.">
        <title>De Novo Assembly and Annotation of 11 Diverse Shrub Willow (Salix) Genomes Reveals Novel Gene Organization in Sex-Linked Regions.</title>
        <authorList>
            <person name="Hyden B."/>
            <person name="Feng K."/>
            <person name="Yates T.B."/>
            <person name="Jawdy S."/>
            <person name="Cereghino C."/>
            <person name="Smart L.B."/>
            <person name="Muchero W."/>
        </authorList>
    </citation>
    <scope>NUCLEOTIDE SEQUENCE [LARGE SCALE GENOMIC DNA]</scope>
    <source>
        <tissue evidence="15">Shoot tip</tissue>
    </source>
</reference>
<feature type="transmembrane region" description="Helical" evidence="11">
    <location>
        <begin position="315"/>
        <end position="336"/>
    </location>
</feature>
<dbReference type="InterPro" id="IPR057291">
    <property type="entry name" value="CHX17_2nd"/>
</dbReference>
<evidence type="ECO:0000256" key="1">
    <source>
        <dbReference type="ARBA" id="ARBA00004141"/>
    </source>
</evidence>
<feature type="transmembrane region" description="Helical" evidence="11">
    <location>
        <begin position="185"/>
        <end position="202"/>
    </location>
</feature>
<feature type="transmembrane region" description="Helical" evidence="11">
    <location>
        <begin position="431"/>
        <end position="452"/>
    </location>
</feature>
<keyword evidence="6" id="KW-0630">Potassium</keyword>
<dbReference type="Pfam" id="PF23259">
    <property type="entry name" value="CHX17_C"/>
    <property type="match status" value="1"/>
</dbReference>
<dbReference type="EMBL" id="JAPFFL010000007">
    <property type="protein sequence ID" value="KAJ6714393.1"/>
    <property type="molecule type" value="Genomic_DNA"/>
</dbReference>
<keyword evidence="3" id="KW-0050">Antiport</keyword>
<keyword evidence="8" id="KW-0406">Ion transport</keyword>
<feature type="transmembrane region" description="Helical" evidence="11">
    <location>
        <begin position="495"/>
        <end position="517"/>
    </location>
</feature>
<feature type="transmembrane region" description="Helical" evidence="11">
    <location>
        <begin position="357"/>
        <end position="386"/>
    </location>
</feature>
<dbReference type="InterPro" id="IPR038770">
    <property type="entry name" value="Na+/solute_symporter_sf"/>
</dbReference>
<feature type="transmembrane region" description="Helical" evidence="11">
    <location>
        <begin position="117"/>
        <end position="135"/>
    </location>
</feature>
<reference evidence="15" key="1">
    <citation type="submission" date="2022-11" db="EMBL/GenBank/DDBJ databases">
        <authorList>
            <person name="Hyden B.L."/>
            <person name="Feng K."/>
            <person name="Yates T."/>
            <person name="Jawdy S."/>
            <person name="Smart L.B."/>
            <person name="Muchero W."/>
        </authorList>
    </citation>
    <scope>NUCLEOTIDE SEQUENCE</scope>
    <source>
        <tissue evidence="15">Shoot tip</tissue>
    </source>
</reference>
<dbReference type="GO" id="GO:0006885">
    <property type="term" value="P:regulation of pH"/>
    <property type="evidence" value="ECO:0007669"/>
    <property type="project" value="TreeGrafter"/>
</dbReference>
<feature type="transmembrane region" description="Helical" evidence="11">
    <location>
        <begin position="282"/>
        <end position="303"/>
    </location>
</feature>
<dbReference type="AlphaFoldDB" id="A0A9Q0TMP1"/>
<evidence type="ECO:0000256" key="8">
    <source>
        <dbReference type="ARBA" id="ARBA00023065"/>
    </source>
</evidence>
<dbReference type="Pfam" id="PF23256">
    <property type="entry name" value="CHX17_2nd"/>
    <property type="match status" value="1"/>
</dbReference>
<evidence type="ECO:0000256" key="2">
    <source>
        <dbReference type="ARBA" id="ARBA00022448"/>
    </source>
</evidence>
<dbReference type="PANTHER" id="PTHR32468">
    <property type="entry name" value="CATION/H + ANTIPORTER"/>
    <property type="match status" value="1"/>
</dbReference>
<evidence type="ECO:0000256" key="10">
    <source>
        <dbReference type="ARBA" id="ARBA00038341"/>
    </source>
</evidence>
<feature type="domain" description="Cation/H+ exchanger transmembrane" evidence="12">
    <location>
        <begin position="156"/>
        <end position="513"/>
    </location>
</feature>
<feature type="transmembrane region" description="Helical" evidence="11">
    <location>
        <begin position="214"/>
        <end position="236"/>
    </location>
</feature>